<reference evidence="1 2" key="1">
    <citation type="journal article" date="2020" name="Cell">
        <title>Large-Scale Comparative Analyses of Tick Genomes Elucidate Their Genetic Diversity and Vector Capacities.</title>
        <authorList>
            <consortium name="Tick Genome and Microbiome Consortium (TIGMIC)"/>
            <person name="Jia N."/>
            <person name="Wang J."/>
            <person name="Shi W."/>
            <person name="Du L."/>
            <person name="Sun Y."/>
            <person name="Zhan W."/>
            <person name="Jiang J.F."/>
            <person name="Wang Q."/>
            <person name="Zhang B."/>
            <person name="Ji P."/>
            <person name="Bell-Sakyi L."/>
            <person name="Cui X.M."/>
            <person name="Yuan T.T."/>
            <person name="Jiang B.G."/>
            <person name="Yang W.F."/>
            <person name="Lam T.T."/>
            <person name="Chang Q.C."/>
            <person name="Ding S.J."/>
            <person name="Wang X.J."/>
            <person name="Zhu J.G."/>
            <person name="Ruan X.D."/>
            <person name="Zhao L."/>
            <person name="Wei J.T."/>
            <person name="Ye R.Z."/>
            <person name="Que T.C."/>
            <person name="Du C.H."/>
            <person name="Zhou Y.H."/>
            <person name="Cheng J.X."/>
            <person name="Dai P.F."/>
            <person name="Guo W.B."/>
            <person name="Han X.H."/>
            <person name="Huang E.J."/>
            <person name="Li L.F."/>
            <person name="Wei W."/>
            <person name="Gao Y.C."/>
            <person name="Liu J.Z."/>
            <person name="Shao H.Z."/>
            <person name="Wang X."/>
            <person name="Wang C.C."/>
            <person name="Yang T.C."/>
            <person name="Huo Q.B."/>
            <person name="Li W."/>
            <person name="Chen H.Y."/>
            <person name="Chen S.E."/>
            <person name="Zhou L.G."/>
            <person name="Ni X.B."/>
            <person name="Tian J.H."/>
            <person name="Sheng Y."/>
            <person name="Liu T."/>
            <person name="Pan Y.S."/>
            <person name="Xia L.Y."/>
            <person name="Li J."/>
            <person name="Zhao F."/>
            <person name="Cao W.C."/>
        </authorList>
    </citation>
    <scope>NUCLEOTIDE SEQUENCE [LARGE SCALE GENOMIC DNA]</scope>
    <source>
        <strain evidence="1">Iper-2018</strain>
    </source>
</reference>
<evidence type="ECO:0000313" key="2">
    <source>
        <dbReference type="Proteomes" id="UP000805193"/>
    </source>
</evidence>
<name>A0AC60PPR7_IXOPE</name>
<sequence>MSSSNATGFVVASCNQARGPYRFAETRFAQPAGSSLFPALVTDSSGMSRRSFLRQHVNIVFGKSKQEHLANLTIVLRRIKTVSLKLNHNFRKIKFVLSSNKVFQMFDASLPMIVFTDASDIGLGDVLQQLDGHRLRTINVTGKRCSARGSALATFTWKGKKKVTGGQSLKVSFTKSQ</sequence>
<organism evidence="1 2">
    <name type="scientific">Ixodes persulcatus</name>
    <name type="common">Taiga tick</name>
    <dbReference type="NCBI Taxonomy" id="34615"/>
    <lineage>
        <taxon>Eukaryota</taxon>
        <taxon>Metazoa</taxon>
        <taxon>Ecdysozoa</taxon>
        <taxon>Arthropoda</taxon>
        <taxon>Chelicerata</taxon>
        <taxon>Arachnida</taxon>
        <taxon>Acari</taxon>
        <taxon>Parasitiformes</taxon>
        <taxon>Ixodida</taxon>
        <taxon>Ixodoidea</taxon>
        <taxon>Ixodidae</taxon>
        <taxon>Ixodinae</taxon>
        <taxon>Ixodes</taxon>
    </lineage>
</organism>
<protein>
    <submittedName>
        <fullName evidence="1">Uncharacterized protein</fullName>
    </submittedName>
</protein>
<comment type="caution">
    <text evidence="1">The sequence shown here is derived from an EMBL/GenBank/DDBJ whole genome shotgun (WGS) entry which is preliminary data.</text>
</comment>
<evidence type="ECO:0000313" key="1">
    <source>
        <dbReference type="EMBL" id="KAG0423039.1"/>
    </source>
</evidence>
<dbReference type="EMBL" id="JABSTQ010010154">
    <property type="protein sequence ID" value="KAG0423039.1"/>
    <property type="molecule type" value="Genomic_DNA"/>
</dbReference>
<dbReference type="Proteomes" id="UP000805193">
    <property type="component" value="Unassembled WGS sequence"/>
</dbReference>
<keyword evidence="2" id="KW-1185">Reference proteome</keyword>
<gene>
    <name evidence="1" type="ORF">HPB47_001168</name>
</gene>
<proteinExistence type="predicted"/>
<accession>A0AC60PPR7</accession>